<evidence type="ECO:0000313" key="3">
    <source>
        <dbReference type="Proteomes" id="UP000820669"/>
    </source>
</evidence>
<dbReference type="EMBL" id="JAAXLA010000040">
    <property type="protein sequence ID" value="NMH99700.1"/>
    <property type="molecule type" value="Genomic_DNA"/>
</dbReference>
<gene>
    <name evidence="2" type="ORF">HF526_20620</name>
</gene>
<evidence type="ECO:0008006" key="4">
    <source>
        <dbReference type="Google" id="ProtNLM"/>
    </source>
</evidence>
<accession>A0ABX1SDP9</accession>
<reference evidence="2 3" key="1">
    <citation type="submission" date="2020-04" db="EMBL/GenBank/DDBJ databases">
        <authorList>
            <person name="Klaysubun C."/>
            <person name="Duangmal K."/>
            <person name="Lipun K."/>
        </authorList>
    </citation>
    <scope>NUCLEOTIDE SEQUENCE [LARGE SCALE GENOMIC DNA]</scope>
    <source>
        <strain evidence="2 3">K10HN5</strain>
    </source>
</reference>
<feature type="region of interest" description="Disordered" evidence="1">
    <location>
        <begin position="1"/>
        <end position="63"/>
    </location>
</feature>
<dbReference type="Proteomes" id="UP000820669">
    <property type="component" value="Unassembled WGS sequence"/>
</dbReference>
<evidence type="ECO:0000313" key="2">
    <source>
        <dbReference type="EMBL" id="NMH99700.1"/>
    </source>
</evidence>
<keyword evidence="3" id="KW-1185">Reference proteome</keyword>
<sequence length="179" mass="18266">MTYGTLDGTIAPPPEPPKPAITDWKDDGSHGADHGPATATAPSPPPVPGGHGSGGSGATSVDTPSLKLFASNIDQLIQPLKDAKTTLAGMKVQAGGFAQAYDIHDHLVGPNGLQSSYRTVLDRVIETLTDVKNGVNKMAADYETTEEANTMSADAVTKAMPDLAGDITSITTAGGKLGT</sequence>
<proteinExistence type="predicted"/>
<organism evidence="2 3">
    <name type="scientific">Pseudonocardia acidicola</name>
    <dbReference type="NCBI Taxonomy" id="2724939"/>
    <lineage>
        <taxon>Bacteria</taxon>
        <taxon>Bacillati</taxon>
        <taxon>Actinomycetota</taxon>
        <taxon>Actinomycetes</taxon>
        <taxon>Pseudonocardiales</taxon>
        <taxon>Pseudonocardiaceae</taxon>
        <taxon>Pseudonocardia</taxon>
    </lineage>
</organism>
<name>A0ABX1SDP9_9PSEU</name>
<dbReference type="RefSeq" id="WP_169383173.1">
    <property type="nucleotide sequence ID" value="NZ_JAAXLA010000040.1"/>
</dbReference>
<comment type="caution">
    <text evidence="2">The sequence shown here is derived from an EMBL/GenBank/DDBJ whole genome shotgun (WGS) entry which is preliminary data.</text>
</comment>
<protein>
    <recommendedName>
        <fullName evidence="4">Excreted virulence factor EspC (Type VII ESX diderm)</fullName>
    </recommendedName>
</protein>
<evidence type="ECO:0000256" key="1">
    <source>
        <dbReference type="SAM" id="MobiDB-lite"/>
    </source>
</evidence>
<feature type="compositionally biased region" description="Basic and acidic residues" evidence="1">
    <location>
        <begin position="23"/>
        <end position="33"/>
    </location>
</feature>